<dbReference type="Proteomes" id="UP000286270">
    <property type="component" value="Unassembled WGS sequence"/>
</dbReference>
<accession>A0A396C3E9</accession>
<dbReference type="EMBL" id="QRZH01000014">
    <property type="protein sequence ID" value="RGV51138.1"/>
    <property type="molecule type" value="Genomic_DNA"/>
</dbReference>
<evidence type="ECO:0000313" key="3">
    <source>
        <dbReference type="Proteomes" id="UP000266644"/>
    </source>
</evidence>
<sequence>MNRNLLVTAAALLLLTSCGEQSKYEKAIADFVQTDKRGTWTDLQFKVIEMGERTDRHHSQGQCSYL</sequence>
<proteinExistence type="predicted"/>
<evidence type="ECO:0000313" key="2">
    <source>
        <dbReference type="EMBL" id="RHH14012.1"/>
    </source>
</evidence>
<gene>
    <name evidence="2" type="ORF">DW228_07230</name>
    <name evidence="1" type="ORF">DWW08_15905</name>
</gene>
<comment type="caution">
    <text evidence="2">The sequence shown here is derived from an EMBL/GenBank/DDBJ whole genome shotgun (WGS) entry which is preliminary data.</text>
</comment>
<evidence type="ECO:0008006" key="5">
    <source>
        <dbReference type="Google" id="ProtNLM"/>
    </source>
</evidence>
<reference evidence="3 4" key="1">
    <citation type="submission" date="2018-08" db="EMBL/GenBank/DDBJ databases">
        <title>A genome reference for cultivated species of the human gut microbiota.</title>
        <authorList>
            <person name="Zou Y."/>
            <person name="Xue W."/>
            <person name="Luo G."/>
        </authorList>
    </citation>
    <scope>NUCLEOTIDE SEQUENCE [LARGE SCALE GENOMIC DNA]</scope>
    <source>
        <strain evidence="1 4">AF14-26</strain>
        <strain evidence="2 3">AM18-6</strain>
    </source>
</reference>
<dbReference type="PROSITE" id="PS51257">
    <property type="entry name" value="PROKAR_LIPOPROTEIN"/>
    <property type="match status" value="1"/>
</dbReference>
<dbReference type="Proteomes" id="UP000266644">
    <property type="component" value="Unassembled WGS sequence"/>
</dbReference>
<dbReference type="RefSeq" id="WP_050550876.1">
    <property type="nucleotide sequence ID" value="NZ_CAXSXC010000026.1"/>
</dbReference>
<protein>
    <recommendedName>
        <fullName evidence="5">Lipoprotein</fullName>
    </recommendedName>
</protein>
<evidence type="ECO:0000313" key="4">
    <source>
        <dbReference type="Proteomes" id="UP000286270"/>
    </source>
</evidence>
<evidence type="ECO:0000313" key="1">
    <source>
        <dbReference type="EMBL" id="RGV51138.1"/>
    </source>
</evidence>
<organism evidence="2 3">
    <name type="scientific">Bacteroides fragilis</name>
    <dbReference type="NCBI Taxonomy" id="817"/>
    <lineage>
        <taxon>Bacteria</taxon>
        <taxon>Pseudomonadati</taxon>
        <taxon>Bacteroidota</taxon>
        <taxon>Bacteroidia</taxon>
        <taxon>Bacteroidales</taxon>
        <taxon>Bacteroidaceae</taxon>
        <taxon>Bacteroides</taxon>
    </lineage>
</organism>
<dbReference type="EMBL" id="QRJE01000009">
    <property type="protein sequence ID" value="RHH14012.1"/>
    <property type="molecule type" value="Genomic_DNA"/>
</dbReference>
<name>A0A396C3E9_BACFG</name>
<dbReference type="AlphaFoldDB" id="A0A396C3E9"/>